<dbReference type="InParanoid" id="A0A7R8Z175"/>
<dbReference type="OrthoDB" id="8068942at2759"/>
<keyword evidence="2" id="KW-1185">Reference proteome</keyword>
<reference evidence="1 2" key="1">
    <citation type="submission" date="2020-11" db="EMBL/GenBank/DDBJ databases">
        <authorList>
            <person name="Wallbank WR R."/>
            <person name="Pardo Diaz C."/>
            <person name="Kozak K."/>
            <person name="Martin S."/>
            <person name="Jiggins C."/>
            <person name="Moest M."/>
            <person name="Warren A I."/>
            <person name="Generalovic N T."/>
            <person name="Byers J.R.P. K."/>
            <person name="Montejo-Kovacevich G."/>
            <person name="Yen C E."/>
        </authorList>
    </citation>
    <scope>NUCLEOTIDE SEQUENCE [LARGE SCALE GENOMIC DNA]</scope>
</reference>
<accession>A0A7R8Z175</accession>
<sequence length="343" mass="39443">MDDIELENNIHVKELELLRLIEDDGNRYYSLGRGPQDEYRYNPVGNWQLKMLPGLPAVTCDAVPRPCIYPTSYPSWNVVETLGPTKILPNYPETKVDPKVKGGWVYVSDKVRVERRKQVVDYPAHLSKETFSNMKKSKNFKKKVIYSPKNARPSAIDYKDVVVNLKEIGLGRHRHPPIDADRLIVKFRRLYIYLTSLCKERTILESIVFSREREANQKYILPADVGVAGHVDYALQSLSVELRFVKTIFHSIQEKCDDTSLIKLCKDHVGNLLAAVKTLNVFNGQEMLLNLKNLDTVHKVDNVLSDLIIHIRYMGIIYVITAQKLLVKETAAYEGRRKMFVGR</sequence>
<dbReference type="Proteomes" id="UP000594454">
    <property type="component" value="Chromosome 6"/>
</dbReference>
<proteinExistence type="predicted"/>
<evidence type="ECO:0000313" key="2">
    <source>
        <dbReference type="Proteomes" id="UP000594454"/>
    </source>
</evidence>
<gene>
    <name evidence="1" type="ORF">HERILL_LOCUS15712</name>
</gene>
<organism evidence="1 2">
    <name type="scientific">Hermetia illucens</name>
    <name type="common">Black soldier fly</name>
    <dbReference type="NCBI Taxonomy" id="343691"/>
    <lineage>
        <taxon>Eukaryota</taxon>
        <taxon>Metazoa</taxon>
        <taxon>Ecdysozoa</taxon>
        <taxon>Arthropoda</taxon>
        <taxon>Hexapoda</taxon>
        <taxon>Insecta</taxon>
        <taxon>Pterygota</taxon>
        <taxon>Neoptera</taxon>
        <taxon>Endopterygota</taxon>
        <taxon>Diptera</taxon>
        <taxon>Brachycera</taxon>
        <taxon>Stratiomyomorpha</taxon>
        <taxon>Stratiomyidae</taxon>
        <taxon>Hermetiinae</taxon>
        <taxon>Hermetia</taxon>
    </lineage>
</organism>
<dbReference type="EMBL" id="LR899014">
    <property type="protein sequence ID" value="CAD7093429.1"/>
    <property type="molecule type" value="Genomic_DNA"/>
</dbReference>
<evidence type="ECO:0000313" key="1">
    <source>
        <dbReference type="EMBL" id="CAD7093429.1"/>
    </source>
</evidence>
<dbReference type="AlphaFoldDB" id="A0A7R8Z175"/>
<protein>
    <submittedName>
        <fullName evidence="1">Uncharacterized protein</fullName>
    </submittedName>
</protein>
<name>A0A7R8Z175_HERIL</name>